<dbReference type="InterPro" id="IPR007568">
    <property type="entry name" value="RTA1"/>
</dbReference>
<evidence type="ECO:0000313" key="7">
    <source>
        <dbReference type="EMBL" id="CAK5277267.1"/>
    </source>
</evidence>
<sequence length="347" mass="38398">MAPRLSLSVLSLVASSLAAGGRSDDVPIGGYVPSKSLSITGVVLYGLSALVLWTQFVIVRPRRPFMLTLTLGMTGTSDVPEIFPINMRSHDRRIYSPIPLRYTAFHVGQIHCLGYVHLAFGMGYIEHPSSRLLTNALQPCLFLATDYMILSRLAATFSPDVVSRCLAIRPTRVVRIFVWSDVLTFFLQSSGGGLTATKSASSAKLGTTIALIGLILQAVSFMLFTFLMLTFAFRVSKHFPHIWQAENGEPFRILSTRPVGDWRILIYVMSATCVGILTRSVFRIVEFAGGYNGYVATHESFFYLFDALPLWLAMSLYCFVWPTRFLHGRAENVALGADLKSHGLVKV</sequence>
<dbReference type="GO" id="GO:0016020">
    <property type="term" value="C:membrane"/>
    <property type="evidence" value="ECO:0007669"/>
    <property type="project" value="UniProtKB-SubCell"/>
</dbReference>
<evidence type="ECO:0008006" key="9">
    <source>
        <dbReference type="Google" id="ProtNLM"/>
    </source>
</evidence>
<evidence type="ECO:0000256" key="3">
    <source>
        <dbReference type="ARBA" id="ARBA00022989"/>
    </source>
</evidence>
<evidence type="ECO:0000256" key="5">
    <source>
        <dbReference type="SAM" id="Phobius"/>
    </source>
</evidence>
<dbReference type="PANTHER" id="PTHR31465:SF1">
    <property type="entry name" value="PROTEIN RTA1-RELATED"/>
    <property type="match status" value="1"/>
</dbReference>
<dbReference type="PANTHER" id="PTHR31465">
    <property type="entry name" value="PROTEIN RTA1-RELATED"/>
    <property type="match status" value="1"/>
</dbReference>
<dbReference type="Proteomes" id="UP001295794">
    <property type="component" value="Unassembled WGS sequence"/>
</dbReference>
<evidence type="ECO:0000256" key="4">
    <source>
        <dbReference type="ARBA" id="ARBA00023136"/>
    </source>
</evidence>
<reference evidence="7" key="1">
    <citation type="submission" date="2023-11" db="EMBL/GenBank/DDBJ databases">
        <authorList>
            <person name="De Vega J J."/>
            <person name="De Vega J J."/>
        </authorList>
    </citation>
    <scope>NUCLEOTIDE SEQUENCE</scope>
</reference>
<keyword evidence="8" id="KW-1185">Reference proteome</keyword>
<feature type="transmembrane region" description="Helical" evidence="5">
    <location>
        <begin position="42"/>
        <end position="59"/>
    </location>
</feature>
<feature type="signal peptide" evidence="6">
    <location>
        <begin position="1"/>
        <end position="18"/>
    </location>
</feature>
<feature type="transmembrane region" description="Helical" evidence="5">
    <location>
        <begin position="264"/>
        <end position="282"/>
    </location>
</feature>
<organism evidence="7 8">
    <name type="scientific">Mycena citricolor</name>
    <dbReference type="NCBI Taxonomy" id="2018698"/>
    <lineage>
        <taxon>Eukaryota</taxon>
        <taxon>Fungi</taxon>
        <taxon>Dikarya</taxon>
        <taxon>Basidiomycota</taxon>
        <taxon>Agaricomycotina</taxon>
        <taxon>Agaricomycetes</taxon>
        <taxon>Agaricomycetidae</taxon>
        <taxon>Agaricales</taxon>
        <taxon>Marasmiineae</taxon>
        <taxon>Mycenaceae</taxon>
        <taxon>Mycena</taxon>
    </lineage>
</organism>
<dbReference type="Pfam" id="PF04479">
    <property type="entry name" value="RTA1"/>
    <property type="match status" value="1"/>
</dbReference>
<feature type="transmembrane region" description="Helical" evidence="5">
    <location>
        <begin position="302"/>
        <end position="320"/>
    </location>
</feature>
<dbReference type="EMBL" id="CAVNYO010000419">
    <property type="protein sequence ID" value="CAK5277267.1"/>
    <property type="molecule type" value="Genomic_DNA"/>
</dbReference>
<keyword evidence="3 5" id="KW-1133">Transmembrane helix</keyword>
<gene>
    <name evidence="7" type="ORF">MYCIT1_LOCUS26161</name>
</gene>
<protein>
    <recommendedName>
        <fullName evidence="9">RTA1-domain-containing protein</fullName>
    </recommendedName>
</protein>
<feature type="transmembrane region" description="Helical" evidence="5">
    <location>
        <begin position="209"/>
        <end position="233"/>
    </location>
</feature>
<evidence type="ECO:0000313" key="8">
    <source>
        <dbReference type="Proteomes" id="UP001295794"/>
    </source>
</evidence>
<evidence type="ECO:0000256" key="6">
    <source>
        <dbReference type="SAM" id="SignalP"/>
    </source>
</evidence>
<evidence type="ECO:0000256" key="2">
    <source>
        <dbReference type="ARBA" id="ARBA00022692"/>
    </source>
</evidence>
<proteinExistence type="predicted"/>
<evidence type="ECO:0000256" key="1">
    <source>
        <dbReference type="ARBA" id="ARBA00004141"/>
    </source>
</evidence>
<comment type="subcellular location">
    <subcellularLocation>
        <location evidence="1">Membrane</location>
        <topology evidence="1">Multi-pass membrane protein</topology>
    </subcellularLocation>
</comment>
<name>A0AAD2HJZ1_9AGAR</name>
<accession>A0AAD2HJZ1</accession>
<dbReference type="AlphaFoldDB" id="A0AAD2HJZ1"/>
<feature type="transmembrane region" description="Helical" evidence="5">
    <location>
        <begin position="176"/>
        <end position="197"/>
    </location>
</feature>
<keyword evidence="6" id="KW-0732">Signal</keyword>
<comment type="caution">
    <text evidence="7">The sequence shown here is derived from an EMBL/GenBank/DDBJ whole genome shotgun (WGS) entry which is preliminary data.</text>
</comment>
<feature type="chain" id="PRO_5041940627" description="RTA1-domain-containing protein" evidence="6">
    <location>
        <begin position="19"/>
        <end position="347"/>
    </location>
</feature>
<keyword evidence="4 5" id="KW-0472">Membrane</keyword>
<keyword evidence="2 5" id="KW-0812">Transmembrane</keyword>